<dbReference type="InterPro" id="IPR036922">
    <property type="entry name" value="Rieske_2Fe-2S_sf"/>
</dbReference>
<name>A0A1E8PTE2_9BURK</name>
<evidence type="ECO:0000259" key="7">
    <source>
        <dbReference type="PROSITE" id="PS51296"/>
    </source>
</evidence>
<evidence type="ECO:0000256" key="6">
    <source>
        <dbReference type="ARBA" id="ARBA00023063"/>
    </source>
</evidence>
<dbReference type="GO" id="GO:0008942">
    <property type="term" value="F:nitrite reductase [NAD(P)H] activity"/>
    <property type="evidence" value="ECO:0007669"/>
    <property type="project" value="InterPro"/>
</dbReference>
<dbReference type="Gene3D" id="2.102.10.10">
    <property type="entry name" value="Rieske [2Fe-2S] iron-sulphur domain"/>
    <property type="match status" value="1"/>
</dbReference>
<dbReference type="SUPFAM" id="SSF50022">
    <property type="entry name" value="ISP domain"/>
    <property type="match status" value="1"/>
</dbReference>
<organism evidence="8 9">
    <name type="scientific">Janthinobacterium lividum</name>
    <dbReference type="NCBI Taxonomy" id="29581"/>
    <lineage>
        <taxon>Bacteria</taxon>
        <taxon>Pseudomonadati</taxon>
        <taxon>Pseudomonadota</taxon>
        <taxon>Betaproteobacteria</taxon>
        <taxon>Burkholderiales</taxon>
        <taxon>Oxalobacteraceae</taxon>
        <taxon>Janthinobacterium</taxon>
    </lineage>
</organism>
<dbReference type="GO" id="GO:0046872">
    <property type="term" value="F:metal ion binding"/>
    <property type="evidence" value="ECO:0007669"/>
    <property type="project" value="UniProtKB-KW"/>
</dbReference>
<keyword evidence="3" id="KW-0560">Oxidoreductase</keyword>
<accession>A0A1E8PTE2</accession>
<dbReference type="GO" id="GO:0042128">
    <property type="term" value="P:nitrate assimilation"/>
    <property type="evidence" value="ECO:0007669"/>
    <property type="project" value="UniProtKB-KW"/>
</dbReference>
<evidence type="ECO:0000256" key="2">
    <source>
        <dbReference type="ARBA" id="ARBA00022723"/>
    </source>
</evidence>
<keyword evidence="5" id="KW-0411">Iron-sulfur</keyword>
<sequence>MPEQWKMICRLKDMPPARARMVQRGLAWQDLPAVALLRAFDDTVYALLDTLPCLGGPLAHGVLMEKTLVGPNNSWIIELESGRLVAPVQGLARLYAVRIMDGRIYLDVNALNIPASKAEQALAGAFAVLPHVQMA</sequence>
<protein>
    <recommendedName>
        <fullName evidence="7">Rieske domain-containing protein</fullName>
    </recommendedName>
</protein>
<comment type="caution">
    <text evidence="8">The sequence shown here is derived from an EMBL/GenBank/DDBJ whole genome shotgun (WGS) entry which is preliminary data.</text>
</comment>
<dbReference type="Pfam" id="PF13806">
    <property type="entry name" value="Rieske_2"/>
    <property type="match status" value="1"/>
</dbReference>
<dbReference type="PROSITE" id="PS51296">
    <property type="entry name" value="RIESKE"/>
    <property type="match status" value="1"/>
</dbReference>
<keyword evidence="6" id="KW-0534">Nitrate assimilation</keyword>
<dbReference type="InterPro" id="IPR017941">
    <property type="entry name" value="Rieske_2Fe-2S"/>
</dbReference>
<evidence type="ECO:0000256" key="1">
    <source>
        <dbReference type="ARBA" id="ARBA00022714"/>
    </source>
</evidence>
<proteinExistence type="predicted"/>
<evidence type="ECO:0000256" key="4">
    <source>
        <dbReference type="ARBA" id="ARBA00023004"/>
    </source>
</evidence>
<dbReference type="AlphaFoldDB" id="A0A1E8PTE2"/>
<evidence type="ECO:0000313" key="9">
    <source>
        <dbReference type="Proteomes" id="UP000092634"/>
    </source>
</evidence>
<feature type="domain" description="Rieske" evidence="7">
    <location>
        <begin position="6"/>
        <end position="106"/>
    </location>
</feature>
<gene>
    <name evidence="8" type="ORF">BA896_012075</name>
</gene>
<reference evidence="8 9" key="1">
    <citation type="submission" date="2016-10" db="EMBL/GenBank/DDBJ databases">
        <title>Updated version of Genome Assembly of Janthinobacterium lividum ERGS5:01.</title>
        <authorList>
            <person name="Kumar R."/>
            <person name="Acharya V."/>
            <person name="Singh D."/>
        </authorList>
    </citation>
    <scope>NUCLEOTIDE SEQUENCE [LARGE SCALE GENOMIC DNA]</scope>
    <source>
        <strain evidence="8 9">ERGS5:01</strain>
    </source>
</reference>
<evidence type="ECO:0000313" key="8">
    <source>
        <dbReference type="EMBL" id="OFJ49505.1"/>
    </source>
</evidence>
<dbReference type="EMBL" id="MAQB02000001">
    <property type="protein sequence ID" value="OFJ49505.1"/>
    <property type="molecule type" value="Genomic_DNA"/>
</dbReference>
<keyword evidence="4" id="KW-0408">Iron</keyword>
<dbReference type="Proteomes" id="UP000092634">
    <property type="component" value="Unassembled WGS sequence"/>
</dbReference>
<keyword evidence="2" id="KW-0479">Metal-binding</keyword>
<evidence type="ECO:0000256" key="3">
    <source>
        <dbReference type="ARBA" id="ARBA00023002"/>
    </source>
</evidence>
<dbReference type="GO" id="GO:0051537">
    <property type="term" value="F:2 iron, 2 sulfur cluster binding"/>
    <property type="evidence" value="ECO:0007669"/>
    <property type="project" value="UniProtKB-KW"/>
</dbReference>
<dbReference type="InterPro" id="IPR012748">
    <property type="entry name" value="Rieske-like_NirD"/>
</dbReference>
<evidence type="ECO:0000256" key="5">
    <source>
        <dbReference type="ARBA" id="ARBA00023014"/>
    </source>
</evidence>
<keyword evidence="1" id="KW-0001">2Fe-2S</keyword>